<evidence type="ECO:0000256" key="2">
    <source>
        <dbReference type="ARBA" id="ARBA00023125"/>
    </source>
</evidence>
<dbReference type="InterPro" id="IPR001845">
    <property type="entry name" value="HTH_ArsR_DNA-bd_dom"/>
</dbReference>
<dbReference type="InterPro" id="IPR011991">
    <property type="entry name" value="ArsR-like_HTH"/>
</dbReference>
<dbReference type="CDD" id="cd00090">
    <property type="entry name" value="HTH_ARSR"/>
    <property type="match status" value="1"/>
</dbReference>
<dbReference type="Proteomes" id="UP000526501">
    <property type="component" value="Unassembled WGS sequence"/>
</dbReference>
<feature type="domain" description="HTH arsR-type" evidence="4">
    <location>
        <begin position="7"/>
        <end position="98"/>
    </location>
</feature>
<name>A0A7X1B4Q0_9BACT</name>
<protein>
    <submittedName>
        <fullName evidence="5">Winged helix-turn-helix transcriptional regulator</fullName>
    </submittedName>
</protein>
<dbReference type="SUPFAM" id="SSF46785">
    <property type="entry name" value="Winged helix' DNA-binding domain"/>
    <property type="match status" value="1"/>
</dbReference>
<evidence type="ECO:0000256" key="1">
    <source>
        <dbReference type="ARBA" id="ARBA00023015"/>
    </source>
</evidence>
<keyword evidence="1" id="KW-0805">Transcription regulation</keyword>
<dbReference type="PROSITE" id="PS50987">
    <property type="entry name" value="HTH_ARSR_2"/>
    <property type="match status" value="1"/>
</dbReference>
<dbReference type="SMART" id="SM00418">
    <property type="entry name" value="HTH_ARSR"/>
    <property type="match status" value="1"/>
</dbReference>
<accession>A0A7X1B4Q0</accession>
<keyword evidence="3" id="KW-0804">Transcription</keyword>
<organism evidence="5 6">
    <name type="scientific">Pelagicoccus albus</name>
    <dbReference type="NCBI Taxonomy" id="415222"/>
    <lineage>
        <taxon>Bacteria</taxon>
        <taxon>Pseudomonadati</taxon>
        <taxon>Verrucomicrobiota</taxon>
        <taxon>Opitutia</taxon>
        <taxon>Puniceicoccales</taxon>
        <taxon>Pelagicoccaceae</taxon>
        <taxon>Pelagicoccus</taxon>
    </lineage>
</organism>
<dbReference type="GO" id="GO:0003677">
    <property type="term" value="F:DNA binding"/>
    <property type="evidence" value="ECO:0007669"/>
    <property type="project" value="UniProtKB-KW"/>
</dbReference>
<dbReference type="GO" id="GO:0003700">
    <property type="term" value="F:DNA-binding transcription factor activity"/>
    <property type="evidence" value="ECO:0007669"/>
    <property type="project" value="InterPro"/>
</dbReference>
<proteinExistence type="predicted"/>
<reference evidence="5 6" key="1">
    <citation type="submission" date="2020-07" db="EMBL/GenBank/DDBJ databases">
        <authorList>
            <person name="Feng X."/>
        </authorList>
    </citation>
    <scope>NUCLEOTIDE SEQUENCE [LARGE SCALE GENOMIC DNA]</scope>
    <source>
        <strain evidence="5 6">JCM23202</strain>
    </source>
</reference>
<dbReference type="PRINTS" id="PR00778">
    <property type="entry name" value="HTHARSR"/>
</dbReference>
<dbReference type="Gene3D" id="1.10.10.10">
    <property type="entry name" value="Winged helix-like DNA-binding domain superfamily/Winged helix DNA-binding domain"/>
    <property type="match status" value="1"/>
</dbReference>
<dbReference type="PANTHER" id="PTHR33154">
    <property type="entry name" value="TRANSCRIPTIONAL REGULATOR, ARSR FAMILY"/>
    <property type="match status" value="1"/>
</dbReference>
<gene>
    <name evidence="5" type="ORF">H5P27_06055</name>
</gene>
<keyword evidence="6" id="KW-1185">Reference proteome</keyword>
<dbReference type="InterPro" id="IPR036388">
    <property type="entry name" value="WH-like_DNA-bd_sf"/>
</dbReference>
<dbReference type="InterPro" id="IPR051081">
    <property type="entry name" value="HTH_MetalResp_TranReg"/>
</dbReference>
<dbReference type="PANTHER" id="PTHR33154:SF28">
    <property type="entry name" value="HTH-TYPE TRANSCRIPTIONAL REGULATOR YGAV-RELATED"/>
    <property type="match status" value="1"/>
</dbReference>
<evidence type="ECO:0000259" key="4">
    <source>
        <dbReference type="PROSITE" id="PS50987"/>
    </source>
</evidence>
<keyword evidence="2" id="KW-0238">DNA-binding</keyword>
<dbReference type="InterPro" id="IPR036390">
    <property type="entry name" value="WH_DNA-bd_sf"/>
</dbReference>
<dbReference type="Pfam" id="PF01022">
    <property type="entry name" value="HTH_5"/>
    <property type="match status" value="1"/>
</dbReference>
<dbReference type="AlphaFoldDB" id="A0A7X1B4Q0"/>
<dbReference type="EMBL" id="JACHVC010000006">
    <property type="protein sequence ID" value="MBC2605603.1"/>
    <property type="molecule type" value="Genomic_DNA"/>
</dbReference>
<dbReference type="NCBIfam" id="NF033788">
    <property type="entry name" value="HTH_metalloreg"/>
    <property type="match status" value="1"/>
</dbReference>
<evidence type="ECO:0000313" key="5">
    <source>
        <dbReference type="EMBL" id="MBC2605603.1"/>
    </source>
</evidence>
<sequence length="98" mass="11030">MPDPKQLASLLEAVDTLKAMANPKRLAILCRLGEGEVCVTDLCKEVELSQSALSQHLAKLREQKLVSTRRDQQTIYYHLDSPEIATLISTLRTLYCED</sequence>
<evidence type="ECO:0000256" key="3">
    <source>
        <dbReference type="ARBA" id="ARBA00023163"/>
    </source>
</evidence>
<comment type="caution">
    <text evidence="5">The sequence shown here is derived from an EMBL/GenBank/DDBJ whole genome shotgun (WGS) entry which is preliminary data.</text>
</comment>
<evidence type="ECO:0000313" key="6">
    <source>
        <dbReference type="Proteomes" id="UP000526501"/>
    </source>
</evidence>